<keyword evidence="3" id="KW-0808">Transferase</keyword>
<comment type="catalytic activity">
    <reaction evidence="8">
        <text>DNA(n) + a 2'-deoxyribonucleoside 5'-triphosphate = DNA(n+1) + diphosphate</text>
        <dbReference type="Rhea" id="RHEA:22508"/>
        <dbReference type="Rhea" id="RHEA-COMP:17339"/>
        <dbReference type="Rhea" id="RHEA-COMP:17340"/>
        <dbReference type="ChEBI" id="CHEBI:33019"/>
        <dbReference type="ChEBI" id="CHEBI:61560"/>
        <dbReference type="ChEBI" id="CHEBI:173112"/>
        <dbReference type="EC" id="2.7.7.7"/>
    </reaction>
</comment>
<evidence type="ECO:0000256" key="3">
    <source>
        <dbReference type="ARBA" id="ARBA00022679"/>
    </source>
</evidence>
<feature type="domain" description="DNA polymerase III subunit delta C-terminal" evidence="11">
    <location>
        <begin position="217"/>
        <end position="332"/>
    </location>
</feature>
<dbReference type="PANTHER" id="PTHR34388:SF1">
    <property type="entry name" value="DNA POLYMERASE III SUBUNIT DELTA"/>
    <property type="match status" value="1"/>
</dbReference>
<evidence type="ECO:0000256" key="4">
    <source>
        <dbReference type="ARBA" id="ARBA00022695"/>
    </source>
</evidence>
<dbReference type="InterPro" id="IPR027417">
    <property type="entry name" value="P-loop_NTPase"/>
</dbReference>
<evidence type="ECO:0000256" key="9">
    <source>
        <dbReference type="NCBIfam" id="TIGR01128"/>
    </source>
</evidence>
<evidence type="ECO:0000256" key="6">
    <source>
        <dbReference type="ARBA" id="ARBA00022932"/>
    </source>
</evidence>
<reference evidence="12 15" key="1">
    <citation type="submission" date="2018-01" db="EMBL/GenBank/DDBJ databases">
        <authorList>
            <person name="Paulsen S."/>
            <person name="Gram L.K."/>
        </authorList>
    </citation>
    <scope>NUCLEOTIDE SEQUENCE [LARGE SCALE GENOMIC DNA]</scope>
    <source>
        <strain evidence="12 15">S3790</strain>
        <strain evidence="13">S3895</strain>
    </source>
</reference>
<dbReference type="Proteomes" id="UP000307217">
    <property type="component" value="Unassembled WGS sequence"/>
</dbReference>
<dbReference type="AlphaFoldDB" id="A0A5S3VE59"/>
<dbReference type="SUPFAM" id="SSF52540">
    <property type="entry name" value="P-loop containing nucleoside triphosphate hydrolases"/>
    <property type="match status" value="1"/>
</dbReference>
<dbReference type="Pfam" id="PF06144">
    <property type="entry name" value="DNA_pol3_delta"/>
    <property type="match status" value="1"/>
</dbReference>
<dbReference type="InterPro" id="IPR032780">
    <property type="entry name" value="DNA_pol3_delt_C"/>
</dbReference>
<sequence length="346" mass="39427">MRSYANQLASHLNKALHPFYMVFGEEPFQMAQCVYEIKQAAKKQGFDEVVKFNLLPGFDWQELLAQYNSMSLFSDRTLIEFDLNQLKPGTLGSQAFKSLTEYLNPDVIVIIKGCKAGQDIQRSAWFKALDKHGLFVPCYTLAGNHLHRWLDTQCKQLQLHLAHEAKTSLLEATEGNLLATYQELEKLSLLYKHEPIDQTQVLSGLLNQAKFDIFDLNTALLQGNSNTAIKVLLKLADDNIEPISIIWTFNKEAQTLLAIKLGMQTGQNMAQLFKQNNIWKNQQAATQQALERLTIERLQQIIHFLAEFDSAYKRSAMVAPYQALAHIALAFCMPLNIPLPYQYEET</sequence>
<evidence type="ECO:0000256" key="8">
    <source>
        <dbReference type="ARBA" id="ARBA00049244"/>
    </source>
</evidence>
<dbReference type="GO" id="GO:0006261">
    <property type="term" value="P:DNA-templated DNA replication"/>
    <property type="evidence" value="ECO:0007669"/>
    <property type="project" value="TreeGrafter"/>
</dbReference>
<dbReference type="GO" id="GO:0003677">
    <property type="term" value="F:DNA binding"/>
    <property type="evidence" value="ECO:0007669"/>
    <property type="project" value="InterPro"/>
</dbReference>
<dbReference type="CDD" id="cd18138">
    <property type="entry name" value="HLD_clamp_pol_III_delta"/>
    <property type="match status" value="1"/>
</dbReference>
<dbReference type="NCBIfam" id="TIGR01128">
    <property type="entry name" value="holA"/>
    <property type="match status" value="1"/>
</dbReference>
<dbReference type="InterPro" id="IPR008921">
    <property type="entry name" value="DNA_pol3_clamp-load_cplx_C"/>
</dbReference>
<evidence type="ECO:0000259" key="11">
    <source>
        <dbReference type="Pfam" id="PF14840"/>
    </source>
</evidence>
<dbReference type="OrthoDB" id="9770982at2"/>
<dbReference type="InterPro" id="IPR010372">
    <property type="entry name" value="DNA_pol3_delta_N"/>
</dbReference>
<evidence type="ECO:0000313" key="12">
    <source>
        <dbReference type="EMBL" id="TMO70431.1"/>
    </source>
</evidence>
<accession>A0A5S3VE59</accession>
<dbReference type="EMBL" id="PNBW01000019">
    <property type="protein sequence ID" value="TMO77702.1"/>
    <property type="molecule type" value="Genomic_DNA"/>
</dbReference>
<evidence type="ECO:0000313" key="14">
    <source>
        <dbReference type="Proteomes" id="UP000307164"/>
    </source>
</evidence>
<dbReference type="Gene3D" id="1.10.8.60">
    <property type="match status" value="1"/>
</dbReference>
<gene>
    <name evidence="12" type="primary">holA</name>
    <name evidence="12" type="ORF">CWC19_01025</name>
    <name evidence="13" type="ORF">CWC20_03705</name>
</gene>
<dbReference type="GO" id="GO:0003887">
    <property type="term" value="F:DNA-directed DNA polymerase activity"/>
    <property type="evidence" value="ECO:0007669"/>
    <property type="project" value="UniProtKB-UniRule"/>
</dbReference>
<dbReference type="Gene3D" id="3.40.50.300">
    <property type="entry name" value="P-loop containing nucleotide triphosphate hydrolases"/>
    <property type="match status" value="1"/>
</dbReference>
<feature type="domain" description="DNA polymerase III delta N-terminal" evidence="10">
    <location>
        <begin position="20"/>
        <end position="138"/>
    </location>
</feature>
<protein>
    <recommendedName>
        <fullName evidence="2 9">DNA polymerase III subunit delta</fullName>
        <ecNumber evidence="1 9">2.7.7.7</ecNumber>
    </recommendedName>
</protein>
<dbReference type="EMBL" id="PNBX01000003">
    <property type="protein sequence ID" value="TMO70431.1"/>
    <property type="molecule type" value="Genomic_DNA"/>
</dbReference>
<evidence type="ECO:0000256" key="7">
    <source>
        <dbReference type="ARBA" id="ARBA00034754"/>
    </source>
</evidence>
<dbReference type="Proteomes" id="UP000307164">
    <property type="component" value="Unassembled WGS sequence"/>
</dbReference>
<reference evidence="14 15" key="2">
    <citation type="submission" date="2019-06" db="EMBL/GenBank/DDBJ databases">
        <title>Co-occurence of chitin degradation, pigmentation and bioactivity in marine Pseudoalteromonas.</title>
        <authorList>
            <person name="Sonnenschein E.C."/>
            <person name="Bech P.K."/>
        </authorList>
    </citation>
    <scope>NUCLEOTIDE SEQUENCE [LARGE SCALE GENOMIC DNA]</scope>
    <source>
        <strain evidence="15">S3790</strain>
        <strain evidence="13 14">S3895</strain>
    </source>
</reference>
<dbReference type="Gene3D" id="1.20.272.10">
    <property type="match status" value="1"/>
</dbReference>
<evidence type="ECO:0000259" key="10">
    <source>
        <dbReference type="Pfam" id="PF06144"/>
    </source>
</evidence>
<evidence type="ECO:0000256" key="2">
    <source>
        <dbReference type="ARBA" id="ARBA00017703"/>
    </source>
</evidence>
<dbReference type="RefSeq" id="WP_138589581.1">
    <property type="nucleotide sequence ID" value="NZ_PNBW01000019.1"/>
</dbReference>
<organism evidence="12 15">
    <name type="scientific">Pseudoalteromonas aurantia</name>
    <dbReference type="NCBI Taxonomy" id="43654"/>
    <lineage>
        <taxon>Bacteria</taxon>
        <taxon>Pseudomonadati</taxon>
        <taxon>Pseudomonadota</taxon>
        <taxon>Gammaproteobacteria</taxon>
        <taxon>Alteromonadales</taxon>
        <taxon>Pseudoalteromonadaceae</taxon>
        <taxon>Pseudoalteromonas</taxon>
    </lineage>
</organism>
<dbReference type="GO" id="GO:0009360">
    <property type="term" value="C:DNA polymerase III complex"/>
    <property type="evidence" value="ECO:0007669"/>
    <property type="project" value="UniProtKB-UniRule"/>
</dbReference>
<keyword evidence="4" id="KW-0548">Nucleotidyltransferase</keyword>
<proteinExistence type="inferred from homology"/>
<evidence type="ECO:0000313" key="13">
    <source>
        <dbReference type="EMBL" id="TMO77702.1"/>
    </source>
</evidence>
<reference evidence="12" key="3">
    <citation type="submission" date="2019-09" db="EMBL/GenBank/DDBJ databases">
        <title>Co-occurence of chitin degradation, pigmentation and bioactivity in marine Pseudoalteromonas.</title>
        <authorList>
            <person name="Sonnenschein E.C."/>
            <person name="Bech P.K."/>
        </authorList>
    </citation>
    <scope>NUCLEOTIDE SEQUENCE</scope>
    <source>
        <strain evidence="12">S3790</strain>
    </source>
</reference>
<keyword evidence="5" id="KW-0235">DNA replication</keyword>
<keyword evidence="6" id="KW-0239">DNA-directed DNA polymerase</keyword>
<dbReference type="SUPFAM" id="SSF48019">
    <property type="entry name" value="post-AAA+ oligomerization domain-like"/>
    <property type="match status" value="1"/>
</dbReference>
<dbReference type="Pfam" id="PF14840">
    <property type="entry name" value="DNA_pol3_delt_C"/>
    <property type="match status" value="1"/>
</dbReference>
<comment type="similarity">
    <text evidence="7">Belongs to the DNA polymerase HolA subunit family.</text>
</comment>
<evidence type="ECO:0000256" key="5">
    <source>
        <dbReference type="ARBA" id="ARBA00022705"/>
    </source>
</evidence>
<dbReference type="InterPro" id="IPR005790">
    <property type="entry name" value="DNA_polIII_delta"/>
</dbReference>
<evidence type="ECO:0000256" key="1">
    <source>
        <dbReference type="ARBA" id="ARBA00012417"/>
    </source>
</evidence>
<name>A0A5S3VE59_9GAMM</name>
<evidence type="ECO:0000313" key="15">
    <source>
        <dbReference type="Proteomes" id="UP000307217"/>
    </source>
</evidence>
<comment type="caution">
    <text evidence="12">The sequence shown here is derived from an EMBL/GenBank/DDBJ whole genome shotgun (WGS) entry which is preliminary data.</text>
</comment>
<keyword evidence="14" id="KW-1185">Reference proteome</keyword>
<dbReference type="EC" id="2.7.7.7" evidence="1 9"/>
<dbReference type="PANTHER" id="PTHR34388">
    <property type="entry name" value="DNA POLYMERASE III SUBUNIT DELTA"/>
    <property type="match status" value="1"/>
</dbReference>